<evidence type="ECO:0000313" key="5">
    <source>
        <dbReference type="Proteomes" id="UP001488838"/>
    </source>
</evidence>
<dbReference type="PROSITE" id="PS50088">
    <property type="entry name" value="ANK_REPEAT"/>
    <property type="match status" value="1"/>
</dbReference>
<keyword evidence="1" id="KW-0677">Repeat</keyword>
<dbReference type="SUPFAM" id="SSF48403">
    <property type="entry name" value="Ankyrin repeat"/>
    <property type="match status" value="1"/>
</dbReference>
<dbReference type="PROSITE" id="PS50297">
    <property type="entry name" value="ANK_REP_REGION"/>
    <property type="match status" value="1"/>
</dbReference>
<comment type="caution">
    <text evidence="4">The sequence shown here is derived from an EMBL/GenBank/DDBJ whole genome shotgun (WGS) entry which is preliminary data.</text>
</comment>
<dbReference type="SMART" id="SM00248">
    <property type="entry name" value="ANK"/>
    <property type="match status" value="1"/>
</dbReference>
<dbReference type="Pfam" id="PF13857">
    <property type="entry name" value="Ank_5"/>
    <property type="match status" value="1"/>
</dbReference>
<keyword evidence="5" id="KW-1185">Reference proteome</keyword>
<evidence type="ECO:0000256" key="3">
    <source>
        <dbReference type="PROSITE-ProRule" id="PRU00023"/>
    </source>
</evidence>
<protein>
    <submittedName>
        <fullName evidence="4">Uncharacterized protein</fullName>
    </submittedName>
</protein>
<feature type="repeat" description="ANK" evidence="3">
    <location>
        <begin position="32"/>
        <end position="64"/>
    </location>
</feature>
<dbReference type="FunFam" id="1.25.40.20:FF:000098">
    <property type="entry name" value="Oxysterol-binding protein"/>
    <property type="match status" value="1"/>
</dbReference>
<dbReference type="InterPro" id="IPR036770">
    <property type="entry name" value="Ankyrin_rpt-contain_sf"/>
</dbReference>
<dbReference type="InterPro" id="IPR002110">
    <property type="entry name" value="Ankyrin_rpt"/>
</dbReference>
<dbReference type="Proteomes" id="UP001488838">
    <property type="component" value="Unassembled WGS sequence"/>
</dbReference>
<evidence type="ECO:0000256" key="2">
    <source>
        <dbReference type="ARBA" id="ARBA00023043"/>
    </source>
</evidence>
<accession>A0AAW0JJB5</accession>
<dbReference type="AlphaFoldDB" id="A0AAW0JJB5"/>
<organism evidence="4 5">
    <name type="scientific">Myodes glareolus</name>
    <name type="common">Bank vole</name>
    <name type="synonym">Clethrionomys glareolus</name>
    <dbReference type="NCBI Taxonomy" id="447135"/>
    <lineage>
        <taxon>Eukaryota</taxon>
        <taxon>Metazoa</taxon>
        <taxon>Chordata</taxon>
        <taxon>Craniata</taxon>
        <taxon>Vertebrata</taxon>
        <taxon>Euteleostomi</taxon>
        <taxon>Mammalia</taxon>
        <taxon>Eutheria</taxon>
        <taxon>Euarchontoglires</taxon>
        <taxon>Glires</taxon>
        <taxon>Rodentia</taxon>
        <taxon>Myomorpha</taxon>
        <taxon>Muroidea</taxon>
        <taxon>Cricetidae</taxon>
        <taxon>Arvicolinae</taxon>
        <taxon>Myodes</taxon>
    </lineage>
</organism>
<evidence type="ECO:0000313" key="4">
    <source>
        <dbReference type="EMBL" id="KAK7826854.1"/>
    </source>
</evidence>
<proteinExistence type="predicted"/>
<sequence length="224" mass="25208">MLLDAAREGRTVQVSALLSRPSPPNVNCSDQLGNTPLHCAAYRAHKQCALKLLRSGADPNLKNKNDQKPLDLAHGAEMKHILVGNKVSPTERCGDMKVLSGRSDAVRNTYRQGCKHLTQAVCTVKPTDSCLFSIRCFDDSVHGFRVPKNSLQQSRETWLEAIEEHSAYSTHYCSQDQVTDEEEEDAVSPMDLKEALERTQTCQQRLDKEIYNFLKMIKEYDVAK</sequence>
<dbReference type="EMBL" id="JBBHLL010000032">
    <property type="protein sequence ID" value="KAK7826854.1"/>
    <property type="molecule type" value="Genomic_DNA"/>
</dbReference>
<dbReference type="PANTHER" id="PTHR24201">
    <property type="entry name" value="ANK_REP_REGION DOMAIN-CONTAINING PROTEIN"/>
    <property type="match status" value="1"/>
</dbReference>
<feature type="non-terminal residue" evidence="4">
    <location>
        <position position="224"/>
    </location>
</feature>
<keyword evidence="2 3" id="KW-0040">ANK repeat</keyword>
<reference evidence="4 5" key="1">
    <citation type="journal article" date="2023" name="bioRxiv">
        <title>Conserved and derived expression patterns and positive selection on dental genes reveal complex evolutionary context of ever-growing rodent molars.</title>
        <authorList>
            <person name="Calamari Z.T."/>
            <person name="Song A."/>
            <person name="Cohen E."/>
            <person name="Akter M."/>
            <person name="Roy R.D."/>
            <person name="Hallikas O."/>
            <person name="Christensen M.M."/>
            <person name="Li P."/>
            <person name="Marangoni P."/>
            <person name="Jernvall J."/>
            <person name="Klein O.D."/>
        </authorList>
    </citation>
    <scope>NUCLEOTIDE SEQUENCE [LARGE SCALE GENOMIC DNA]</scope>
    <source>
        <strain evidence="4">V071</strain>
    </source>
</reference>
<dbReference type="InterPro" id="IPR050776">
    <property type="entry name" value="Ank_Repeat/CDKN_Inhibitor"/>
</dbReference>
<evidence type="ECO:0000256" key="1">
    <source>
        <dbReference type="ARBA" id="ARBA00022737"/>
    </source>
</evidence>
<name>A0AAW0JJB5_MYOGA</name>
<dbReference type="Gene3D" id="1.25.40.20">
    <property type="entry name" value="Ankyrin repeat-containing domain"/>
    <property type="match status" value="1"/>
</dbReference>
<gene>
    <name evidence="4" type="ORF">U0070_026450</name>
</gene>